<dbReference type="PROSITE" id="PS50222">
    <property type="entry name" value="EF_HAND_2"/>
    <property type="match status" value="2"/>
</dbReference>
<dbReference type="Pfam" id="PF13499">
    <property type="entry name" value="EF-hand_7"/>
    <property type="match status" value="1"/>
</dbReference>
<evidence type="ECO:0000259" key="14">
    <source>
        <dbReference type="PROSITE" id="PS50222"/>
    </source>
</evidence>
<comment type="function">
    <text evidence="1">Mitochondrial transporter that mediates uptake of thiamine pyrophosphate (ThPP) into mitochondria.</text>
</comment>
<dbReference type="InterPro" id="IPR018108">
    <property type="entry name" value="MCP_transmembrane"/>
</dbReference>
<dbReference type="InterPro" id="IPR002048">
    <property type="entry name" value="EF_hand_dom"/>
</dbReference>
<evidence type="ECO:0000313" key="15">
    <source>
        <dbReference type="EMBL" id="KAK8039882.1"/>
    </source>
</evidence>
<evidence type="ECO:0000256" key="5">
    <source>
        <dbReference type="ARBA" id="ARBA00022692"/>
    </source>
</evidence>
<keyword evidence="5 12" id="KW-0812">Transmembrane</keyword>
<evidence type="ECO:0000256" key="11">
    <source>
        <dbReference type="ARBA" id="ARBA00023136"/>
    </source>
</evidence>
<dbReference type="SUPFAM" id="SSF103506">
    <property type="entry name" value="Mitochondrial carrier"/>
    <property type="match status" value="1"/>
</dbReference>
<keyword evidence="6" id="KW-0677">Repeat</keyword>
<evidence type="ECO:0000256" key="4">
    <source>
        <dbReference type="ARBA" id="ARBA00022448"/>
    </source>
</evidence>
<dbReference type="Gene3D" id="1.50.40.10">
    <property type="entry name" value="Mitochondrial carrier domain"/>
    <property type="match status" value="1"/>
</dbReference>
<proteinExistence type="predicted"/>
<keyword evidence="11 12" id="KW-0472">Membrane</keyword>
<feature type="repeat" description="Solcar" evidence="12">
    <location>
        <begin position="331"/>
        <end position="436"/>
    </location>
</feature>
<dbReference type="Proteomes" id="UP001444661">
    <property type="component" value="Unassembled WGS sequence"/>
</dbReference>
<evidence type="ECO:0000256" key="3">
    <source>
        <dbReference type="ARBA" id="ARBA00021935"/>
    </source>
</evidence>
<reference evidence="15 16" key="1">
    <citation type="submission" date="2023-01" db="EMBL/GenBank/DDBJ databases">
        <title>Analysis of 21 Apiospora genomes using comparative genomics revels a genus with tremendous synthesis potential of carbohydrate active enzymes and secondary metabolites.</title>
        <authorList>
            <person name="Sorensen T."/>
        </authorList>
    </citation>
    <scope>NUCLEOTIDE SEQUENCE [LARGE SCALE GENOMIC DNA]</scope>
    <source>
        <strain evidence="15 16">CBS 33761</strain>
    </source>
</reference>
<feature type="compositionally biased region" description="Low complexity" evidence="13">
    <location>
        <begin position="229"/>
        <end position="249"/>
    </location>
</feature>
<evidence type="ECO:0000256" key="7">
    <source>
        <dbReference type="ARBA" id="ARBA00022792"/>
    </source>
</evidence>
<protein>
    <recommendedName>
        <fullName evidence="3">Mitochondrial thiamine pyrophosphate carrier 1</fullName>
    </recommendedName>
</protein>
<accession>A0ABR1SZX0</accession>
<evidence type="ECO:0000256" key="6">
    <source>
        <dbReference type="ARBA" id="ARBA00022737"/>
    </source>
</evidence>
<gene>
    <name evidence="15" type="ORF">PG993_008293</name>
</gene>
<feature type="repeat" description="Solcar" evidence="12">
    <location>
        <begin position="449"/>
        <end position="537"/>
    </location>
</feature>
<dbReference type="SMART" id="SM00054">
    <property type="entry name" value="EFh"/>
    <property type="match status" value="3"/>
</dbReference>
<dbReference type="CDD" id="cd00051">
    <property type="entry name" value="EFh"/>
    <property type="match status" value="1"/>
</dbReference>
<evidence type="ECO:0000256" key="8">
    <source>
        <dbReference type="ARBA" id="ARBA00022837"/>
    </source>
</evidence>
<evidence type="ECO:0000256" key="2">
    <source>
        <dbReference type="ARBA" id="ARBA00004448"/>
    </source>
</evidence>
<feature type="region of interest" description="Disordered" evidence="13">
    <location>
        <begin position="224"/>
        <end position="276"/>
    </location>
</feature>
<dbReference type="Gene3D" id="1.10.238.10">
    <property type="entry name" value="EF-hand"/>
    <property type="match status" value="2"/>
</dbReference>
<dbReference type="InterPro" id="IPR002067">
    <property type="entry name" value="MCP"/>
</dbReference>
<keyword evidence="16" id="KW-1185">Reference proteome</keyword>
<dbReference type="InterPro" id="IPR023395">
    <property type="entry name" value="MCP_dom_sf"/>
</dbReference>
<evidence type="ECO:0000256" key="1">
    <source>
        <dbReference type="ARBA" id="ARBA00002238"/>
    </source>
</evidence>
<evidence type="ECO:0000256" key="13">
    <source>
        <dbReference type="SAM" id="MobiDB-lite"/>
    </source>
</evidence>
<sequence>MKASDAITEVGLIMEESQNQRDARLEQLWKKLDYQSKGELDWKGLQRGLRKIDHPLKNADDLLKKMTKLVDTNGDGKIQYEGEASVLSQFRTFMQATERQLYLLFKSIDRDNNGRLDKEELQIAFQHAGLAVPSRRLHAFFEDVDLNKDGSISFDEWRDFLLFMPNNPSSTTLGAVFTFYSDVVMLNSEGDSVISDETLSGIGTKFNFLIEALFGSIIRLASPPDAPKSVQSPADSPHSSSQSPSPIHLSQDDSQAYNAHSSTEFHQATPSSHHGHISAAMSTTVNRAVAHAHAPTSRTHQHAADVDESWELVPEMVEDDTEEEFGLMNYLPGLGYYMAGAAAGGISRTATAPLDRLKVYLLINTKSSTRAAVEAAQKGRPVDAVKNFSRSFTRAFSELYKEGGLRGLWAGNGLNVLKIMPETAIRFGTYEAAKVALANLEGHGDSLHINPWSKFIAGGVAGMTAQLCVYPLDTLKFRLQSEYVRDGERGRTLLLRTWRKMWADGRTAPYRGVTMGLVGMFPYSALDMFTFEFLKERYVQYAAKRDGVHEEDFHPGALMTGFMGGFSGAFGATAVYPLNVLRTRLQTQGTTMHPARYTGIVDVARRTWQNEGLRGLYKGLTPNLLKVGPALSITWIVYEKAKILMNLH</sequence>
<keyword evidence="7" id="KW-0999">Mitochondrion inner membrane</keyword>
<dbReference type="InterPro" id="IPR018247">
    <property type="entry name" value="EF_Hand_1_Ca_BS"/>
</dbReference>
<evidence type="ECO:0000256" key="9">
    <source>
        <dbReference type="ARBA" id="ARBA00022989"/>
    </source>
</evidence>
<name>A0ABR1SZX0_9PEZI</name>
<keyword evidence="4" id="KW-0813">Transport</keyword>
<comment type="subcellular location">
    <subcellularLocation>
        <location evidence="2">Mitochondrion inner membrane</location>
        <topology evidence="2">Multi-pass membrane protein</topology>
    </subcellularLocation>
</comment>
<comment type="caution">
    <text evidence="15">The sequence shown here is derived from an EMBL/GenBank/DDBJ whole genome shotgun (WGS) entry which is preliminary data.</text>
</comment>
<dbReference type="PANTHER" id="PTHR24089">
    <property type="entry name" value="SOLUTE CARRIER FAMILY 25"/>
    <property type="match status" value="1"/>
</dbReference>
<dbReference type="SUPFAM" id="SSF47473">
    <property type="entry name" value="EF-hand"/>
    <property type="match status" value="1"/>
</dbReference>
<evidence type="ECO:0000256" key="10">
    <source>
        <dbReference type="ARBA" id="ARBA00023128"/>
    </source>
</evidence>
<evidence type="ECO:0000256" key="12">
    <source>
        <dbReference type="PROSITE-ProRule" id="PRU00282"/>
    </source>
</evidence>
<keyword evidence="9" id="KW-1133">Transmembrane helix</keyword>
<keyword evidence="10" id="KW-0496">Mitochondrion</keyword>
<feature type="domain" description="EF-hand" evidence="14">
    <location>
        <begin position="132"/>
        <end position="167"/>
    </location>
</feature>
<keyword evidence="8" id="KW-0106">Calcium</keyword>
<organism evidence="15 16">
    <name type="scientific">Apiospora rasikravindrae</name>
    <dbReference type="NCBI Taxonomy" id="990691"/>
    <lineage>
        <taxon>Eukaryota</taxon>
        <taxon>Fungi</taxon>
        <taxon>Dikarya</taxon>
        <taxon>Ascomycota</taxon>
        <taxon>Pezizomycotina</taxon>
        <taxon>Sordariomycetes</taxon>
        <taxon>Xylariomycetidae</taxon>
        <taxon>Amphisphaeriales</taxon>
        <taxon>Apiosporaceae</taxon>
        <taxon>Apiospora</taxon>
    </lineage>
</organism>
<feature type="domain" description="EF-hand" evidence="14">
    <location>
        <begin position="96"/>
        <end position="131"/>
    </location>
</feature>
<dbReference type="PROSITE" id="PS00018">
    <property type="entry name" value="EF_HAND_1"/>
    <property type="match status" value="2"/>
</dbReference>
<feature type="compositionally biased region" description="Polar residues" evidence="13">
    <location>
        <begin position="252"/>
        <end position="272"/>
    </location>
</feature>
<dbReference type="InterPro" id="IPR011992">
    <property type="entry name" value="EF-hand-dom_pair"/>
</dbReference>
<feature type="repeat" description="Solcar" evidence="12">
    <location>
        <begin position="555"/>
        <end position="644"/>
    </location>
</feature>
<dbReference type="EMBL" id="JAQQWK010000006">
    <property type="protein sequence ID" value="KAK8039882.1"/>
    <property type="molecule type" value="Genomic_DNA"/>
</dbReference>
<dbReference type="Pfam" id="PF00153">
    <property type="entry name" value="Mito_carr"/>
    <property type="match status" value="3"/>
</dbReference>
<dbReference type="PROSITE" id="PS50920">
    <property type="entry name" value="SOLCAR"/>
    <property type="match status" value="3"/>
</dbReference>
<evidence type="ECO:0000313" key="16">
    <source>
        <dbReference type="Proteomes" id="UP001444661"/>
    </source>
</evidence>
<dbReference type="PRINTS" id="PR00926">
    <property type="entry name" value="MITOCARRIER"/>
</dbReference>